<evidence type="ECO:0000256" key="1">
    <source>
        <dbReference type="SAM" id="Phobius"/>
    </source>
</evidence>
<reference evidence="2 3" key="1">
    <citation type="submission" date="2018-05" db="EMBL/GenBank/DDBJ databases">
        <title>Genetic diversity of glacier-inhabiting Cryobacterium bacteria in China and description of Cryobacterium mengkeensis sp. nov. and Arthrobacter glacialis sp. nov.</title>
        <authorList>
            <person name="Liu Q."/>
            <person name="Xin Y.-H."/>
        </authorList>
    </citation>
    <scope>NUCLEOTIDE SEQUENCE [LARGE SCALE GENOMIC DNA]</scope>
    <source>
        <strain evidence="2 3">LI2</strain>
    </source>
</reference>
<evidence type="ECO:0000313" key="3">
    <source>
        <dbReference type="Proteomes" id="UP000247832"/>
    </source>
</evidence>
<keyword evidence="3" id="KW-1185">Reference proteome</keyword>
<name>A0A2V5L6X6_9MICC</name>
<evidence type="ECO:0000313" key="2">
    <source>
        <dbReference type="EMBL" id="PYI66432.1"/>
    </source>
</evidence>
<sequence>MESDPGEQTGSAQIQKWAGIIVALCIIIPPLRHVNDQGWTLANILLVSAGVLLLAHWTLKIIFPGRAIFPGPARRRQNAAKR</sequence>
<proteinExistence type="predicted"/>
<comment type="caution">
    <text evidence="2">The sequence shown here is derived from an EMBL/GenBank/DDBJ whole genome shotgun (WGS) entry which is preliminary data.</text>
</comment>
<protein>
    <submittedName>
        <fullName evidence="2">Uncharacterized protein</fullName>
    </submittedName>
</protein>
<keyword evidence="1" id="KW-0812">Transmembrane</keyword>
<keyword evidence="1" id="KW-0472">Membrane</keyword>
<gene>
    <name evidence="2" type="ORF">CVV68_14150</name>
</gene>
<keyword evidence="1" id="KW-1133">Transmembrane helix</keyword>
<dbReference type="Proteomes" id="UP000247832">
    <property type="component" value="Unassembled WGS sequence"/>
</dbReference>
<dbReference type="AlphaFoldDB" id="A0A2V5L6X6"/>
<feature type="transmembrane region" description="Helical" evidence="1">
    <location>
        <begin position="39"/>
        <end position="59"/>
    </location>
</feature>
<accession>A0A2V5L6X6</accession>
<dbReference type="EMBL" id="QJVD01000015">
    <property type="protein sequence ID" value="PYI66432.1"/>
    <property type="molecule type" value="Genomic_DNA"/>
</dbReference>
<organism evidence="2 3">
    <name type="scientific">Arthrobacter livingstonensis</name>
    <dbReference type="NCBI Taxonomy" id="670078"/>
    <lineage>
        <taxon>Bacteria</taxon>
        <taxon>Bacillati</taxon>
        <taxon>Actinomycetota</taxon>
        <taxon>Actinomycetes</taxon>
        <taxon>Micrococcales</taxon>
        <taxon>Micrococcaceae</taxon>
        <taxon>Arthrobacter</taxon>
    </lineage>
</organism>